<comment type="caution">
    <text evidence="1">The sequence shown here is derived from an EMBL/GenBank/DDBJ whole genome shotgun (WGS) entry which is preliminary data.</text>
</comment>
<name>A0A0V1F5R5_TRIPS</name>
<evidence type="ECO:0000313" key="1">
    <source>
        <dbReference type="EMBL" id="KRY81093.1"/>
    </source>
</evidence>
<sequence length="153" mass="17222">MDITPPNRMRSRNDGVQCVLVMELSVMAYKRLKSIVGCYENISSLFMVAPRADNTKVQVVPRYSDTGTRTGSSCYTRDEKQNILSFFALIFQHVQAADIVVLISRSIYGKFWSPICHHPATSIVRVGTTSPESHRSILYPNLMQRNPQATPQA</sequence>
<proteinExistence type="predicted"/>
<accession>A0A0V1F5R5</accession>
<dbReference type="EMBL" id="JYDT01000265">
    <property type="protein sequence ID" value="KRY81093.1"/>
    <property type="molecule type" value="Genomic_DNA"/>
</dbReference>
<keyword evidence="2" id="KW-1185">Reference proteome</keyword>
<evidence type="ECO:0000313" key="2">
    <source>
        <dbReference type="Proteomes" id="UP000054995"/>
    </source>
</evidence>
<dbReference type="Proteomes" id="UP000054995">
    <property type="component" value="Unassembled WGS sequence"/>
</dbReference>
<gene>
    <name evidence="1" type="ORF">T4D_4376</name>
</gene>
<dbReference type="AlphaFoldDB" id="A0A0V1F5R5"/>
<protein>
    <submittedName>
        <fullName evidence="1">Uncharacterized protein</fullName>
    </submittedName>
</protein>
<organism evidence="1 2">
    <name type="scientific">Trichinella pseudospiralis</name>
    <name type="common">Parasitic roundworm</name>
    <dbReference type="NCBI Taxonomy" id="6337"/>
    <lineage>
        <taxon>Eukaryota</taxon>
        <taxon>Metazoa</taxon>
        <taxon>Ecdysozoa</taxon>
        <taxon>Nematoda</taxon>
        <taxon>Enoplea</taxon>
        <taxon>Dorylaimia</taxon>
        <taxon>Trichinellida</taxon>
        <taxon>Trichinellidae</taxon>
        <taxon>Trichinella</taxon>
    </lineage>
</organism>
<reference evidence="1 2" key="1">
    <citation type="submission" date="2015-01" db="EMBL/GenBank/DDBJ databases">
        <title>Evolution of Trichinella species and genotypes.</title>
        <authorList>
            <person name="Korhonen P.K."/>
            <person name="Edoardo P."/>
            <person name="Giuseppe L.R."/>
            <person name="Gasser R.B."/>
        </authorList>
    </citation>
    <scope>NUCLEOTIDE SEQUENCE [LARGE SCALE GENOMIC DNA]</scope>
    <source>
        <strain evidence="1">ISS470</strain>
    </source>
</reference>